<name>A0AAP4C9E3_9MICC</name>
<dbReference type="RefSeq" id="WP_101629717.1">
    <property type="nucleotide sequence ID" value="NZ_CALUAG010000002.1"/>
</dbReference>
<organism evidence="2 3">
    <name type="scientific">Pseudoglutamicibacter cumminsii</name>
    <dbReference type="NCBI Taxonomy" id="156979"/>
    <lineage>
        <taxon>Bacteria</taxon>
        <taxon>Bacillati</taxon>
        <taxon>Actinomycetota</taxon>
        <taxon>Actinomycetes</taxon>
        <taxon>Micrococcales</taxon>
        <taxon>Micrococcaceae</taxon>
        <taxon>Pseudoglutamicibacter</taxon>
    </lineage>
</organism>
<gene>
    <name evidence="2" type="ORF">QP116_08890</name>
</gene>
<proteinExistence type="predicted"/>
<evidence type="ECO:0000256" key="1">
    <source>
        <dbReference type="SAM" id="Phobius"/>
    </source>
</evidence>
<sequence>MAAIWEAIYPYVSVLLPTITLILIFWWVMRSIVNADRREREAAAEGKKLTEAQFEDAVEQRMKEIESEMAGKSKN</sequence>
<accession>A0AAP4C9E3</accession>
<dbReference type="Proteomes" id="UP001240483">
    <property type="component" value="Unassembled WGS sequence"/>
</dbReference>
<keyword evidence="1" id="KW-1133">Transmembrane helix</keyword>
<reference evidence="2" key="1">
    <citation type="submission" date="2023-05" db="EMBL/GenBank/DDBJ databases">
        <title>Cataloging the Phylogenetic Diversity of Human Bladder Bacteria.</title>
        <authorList>
            <person name="Du J."/>
        </authorList>
    </citation>
    <scope>NUCLEOTIDE SEQUENCE</scope>
    <source>
        <strain evidence="2">UMB9978</strain>
    </source>
</reference>
<evidence type="ECO:0000313" key="3">
    <source>
        <dbReference type="Proteomes" id="UP001240483"/>
    </source>
</evidence>
<dbReference type="AlphaFoldDB" id="A0AAP4C9E3"/>
<feature type="transmembrane region" description="Helical" evidence="1">
    <location>
        <begin position="7"/>
        <end position="28"/>
    </location>
</feature>
<protein>
    <submittedName>
        <fullName evidence="2">Uncharacterized protein</fullName>
    </submittedName>
</protein>
<keyword evidence="1" id="KW-0812">Transmembrane</keyword>
<dbReference type="EMBL" id="JASODW010000013">
    <property type="protein sequence ID" value="MDK6275843.1"/>
    <property type="molecule type" value="Genomic_DNA"/>
</dbReference>
<comment type="caution">
    <text evidence="2">The sequence shown here is derived from an EMBL/GenBank/DDBJ whole genome shotgun (WGS) entry which is preliminary data.</text>
</comment>
<evidence type="ECO:0000313" key="2">
    <source>
        <dbReference type="EMBL" id="MDK6275843.1"/>
    </source>
</evidence>
<keyword evidence="1" id="KW-0472">Membrane</keyword>